<sequence length="116" mass="12920">MGTFDWHSDIDSTGLFEHEDGLAAFGLWIRAGTWTGGHGRTGFVGDAQLRELFGASDEIAGEVRLLVEVGLWEREEGGYRMLRGPHTDPDQPLPLWRYSDTDLDGRLFGVDDTPNN</sequence>
<dbReference type="EMBL" id="POTW01000004">
    <property type="protein sequence ID" value="PZF86046.1"/>
    <property type="molecule type" value="Genomic_DNA"/>
</dbReference>
<name>A0A2W2CKX4_9ACTN</name>
<evidence type="ECO:0000313" key="1">
    <source>
        <dbReference type="EMBL" id="PZF86046.1"/>
    </source>
</evidence>
<dbReference type="RefSeq" id="WP_111253053.1">
    <property type="nucleotide sequence ID" value="NZ_POTW01000004.1"/>
</dbReference>
<dbReference type="Proteomes" id="UP000248764">
    <property type="component" value="Unassembled WGS sequence"/>
</dbReference>
<keyword evidence="2" id="KW-1185">Reference proteome</keyword>
<gene>
    <name evidence="1" type="ORF">C1I92_02335</name>
</gene>
<comment type="caution">
    <text evidence="1">The sequence shown here is derived from an EMBL/GenBank/DDBJ whole genome shotgun (WGS) entry which is preliminary data.</text>
</comment>
<organism evidence="1 2">
    <name type="scientific">Jiangella anatolica</name>
    <dbReference type="NCBI Taxonomy" id="2670374"/>
    <lineage>
        <taxon>Bacteria</taxon>
        <taxon>Bacillati</taxon>
        <taxon>Actinomycetota</taxon>
        <taxon>Actinomycetes</taxon>
        <taxon>Jiangellales</taxon>
        <taxon>Jiangellaceae</taxon>
        <taxon>Jiangella</taxon>
    </lineage>
</organism>
<protein>
    <submittedName>
        <fullName evidence="1">Uncharacterized protein</fullName>
    </submittedName>
</protein>
<evidence type="ECO:0000313" key="2">
    <source>
        <dbReference type="Proteomes" id="UP000248764"/>
    </source>
</evidence>
<proteinExistence type="predicted"/>
<reference evidence="1 2" key="1">
    <citation type="submission" date="2018-01" db="EMBL/GenBank/DDBJ databases">
        <title>Draft genome sequence of Jiangella sp. GTF31.</title>
        <authorList>
            <person name="Sahin N."/>
            <person name="Ay H."/>
            <person name="Saygin H."/>
        </authorList>
    </citation>
    <scope>NUCLEOTIDE SEQUENCE [LARGE SCALE GENOMIC DNA]</scope>
    <source>
        <strain evidence="1 2">GTF31</strain>
    </source>
</reference>
<accession>A0A2W2CKX4</accession>
<dbReference type="AlphaFoldDB" id="A0A2W2CKX4"/>